<dbReference type="PANTHER" id="PTHR31635">
    <property type="entry name" value="REVERSE TRANSCRIPTASE DOMAIN-CONTAINING PROTEIN-RELATED"/>
    <property type="match status" value="1"/>
</dbReference>
<dbReference type="InterPro" id="IPR043502">
    <property type="entry name" value="DNA/RNA_pol_sf"/>
</dbReference>
<evidence type="ECO:0000259" key="1">
    <source>
        <dbReference type="PROSITE" id="PS50878"/>
    </source>
</evidence>
<dbReference type="InParanoid" id="A0A803JQP7"/>
<protein>
    <recommendedName>
        <fullName evidence="1">Reverse transcriptase domain-containing protein</fullName>
    </recommendedName>
</protein>
<evidence type="ECO:0000313" key="2">
    <source>
        <dbReference type="Ensembl" id="ENSXETP00000110336"/>
    </source>
</evidence>
<dbReference type="AlphaFoldDB" id="A0A803JQP7"/>
<feature type="domain" description="Reverse transcriptase" evidence="1">
    <location>
        <begin position="1"/>
        <end position="261"/>
    </location>
</feature>
<dbReference type="Ensembl" id="ENSXETT00000114293">
    <property type="protein sequence ID" value="ENSXETP00000110336"/>
    <property type="gene ID" value="ENSXETG00000049202"/>
</dbReference>
<accession>A0A803JQP7</accession>
<dbReference type="SUPFAM" id="SSF56672">
    <property type="entry name" value="DNA/RNA polymerases"/>
    <property type="match status" value="1"/>
</dbReference>
<name>A0A803JQP7_XENTR</name>
<dbReference type="GeneTree" id="ENSGT00940000163630"/>
<proteinExistence type="predicted"/>
<dbReference type="CDD" id="cd01650">
    <property type="entry name" value="RT_nLTR_like"/>
    <property type="match status" value="1"/>
</dbReference>
<dbReference type="PANTHER" id="PTHR31635:SF196">
    <property type="entry name" value="REVERSE TRANSCRIPTASE DOMAIN-CONTAINING PROTEIN-RELATED"/>
    <property type="match status" value="1"/>
</dbReference>
<organism evidence="2">
    <name type="scientific">Xenopus tropicalis</name>
    <name type="common">Western clawed frog</name>
    <name type="synonym">Silurana tropicalis</name>
    <dbReference type="NCBI Taxonomy" id="8364"/>
    <lineage>
        <taxon>Eukaryota</taxon>
        <taxon>Metazoa</taxon>
        <taxon>Chordata</taxon>
        <taxon>Craniata</taxon>
        <taxon>Vertebrata</taxon>
        <taxon>Euteleostomi</taxon>
        <taxon>Amphibia</taxon>
        <taxon>Batrachia</taxon>
        <taxon>Anura</taxon>
        <taxon>Pipoidea</taxon>
        <taxon>Pipidae</taxon>
        <taxon>Xenopodinae</taxon>
        <taxon>Xenopus</taxon>
        <taxon>Silurana</taxon>
    </lineage>
</organism>
<reference evidence="2" key="1">
    <citation type="journal article" date="2010" name="Science">
        <title>The genome of the Western clawed frog Xenopus tropicalis.</title>
        <authorList>
            <person name="Hellsten U."/>
            <person name="Harland R.M."/>
            <person name="Gilchrist M.J."/>
            <person name="Hendrix D."/>
            <person name="Jurka J."/>
            <person name="Kapitonov V."/>
            <person name="Ovcharenko I."/>
            <person name="Putnam N.H."/>
            <person name="Shu S."/>
            <person name="Taher L."/>
            <person name="Blitz I.L."/>
            <person name="Blumberg B."/>
            <person name="Dichmann D.S."/>
            <person name="Dubchak I."/>
            <person name="Amaya E."/>
            <person name="Detter J.C."/>
            <person name="Fletcher R."/>
            <person name="Gerhard D.S."/>
            <person name="Goodstein D."/>
            <person name="Graves T."/>
            <person name="Grigoriev I.V."/>
            <person name="Grimwood J."/>
            <person name="Kawashima T."/>
            <person name="Lindquist E."/>
            <person name="Lucas S.M."/>
            <person name="Mead P.E."/>
            <person name="Mitros T."/>
            <person name="Ogino H."/>
            <person name="Ohta Y."/>
            <person name="Poliakov A.V."/>
            <person name="Pollet N."/>
            <person name="Robert J."/>
            <person name="Salamov A."/>
            <person name="Sater A.K."/>
            <person name="Schmutz J."/>
            <person name="Terry A."/>
            <person name="Vize P.D."/>
            <person name="Warren W.C."/>
            <person name="Wells D."/>
            <person name="Wills A."/>
            <person name="Wilson R.K."/>
            <person name="Zimmerman L.B."/>
            <person name="Zorn A.M."/>
            <person name="Grainger R."/>
            <person name="Grammer T."/>
            <person name="Khokha M.K."/>
            <person name="Richardson P.M."/>
            <person name="Rokhsar D.S."/>
        </authorList>
    </citation>
    <scope>NUCLEOTIDE SEQUENCE [LARGE SCALE GENOMIC DNA]</scope>
    <source>
        <strain evidence="2">Nigerian</strain>
    </source>
</reference>
<reference evidence="2" key="2">
    <citation type="submission" date="2021-03" db="UniProtKB">
        <authorList>
            <consortium name="Ensembl"/>
        </authorList>
    </citation>
    <scope>IDENTIFICATION</scope>
</reference>
<dbReference type="Pfam" id="PF00078">
    <property type="entry name" value="RVT_1"/>
    <property type="match status" value="1"/>
</dbReference>
<dbReference type="InterPro" id="IPR000477">
    <property type="entry name" value="RT_dom"/>
</dbReference>
<dbReference type="PROSITE" id="PS50878">
    <property type="entry name" value="RT_POL"/>
    <property type="match status" value="1"/>
</dbReference>
<sequence length="540" mass="61709">MCTTLIVLILKPGKDPTECASYRPISLINSDAKILAKILATRLAPVLHKVIKPDQTGFMPGKSTDINIRRLYNNLSITHSNAGNRIIASLDNEKAFDSVEWPYLWGTMKRVGIPPTYIQWVKALYAHPLARVRTNFKVSQPFSIKRGTRQGCPLSPLLFALAMEPLACRVRSDKEIEGLQVKDNIELISIYADDTLLYLANPDKALRAALTSINNHTAYSGLKINWSKSILFAVDPRPPDAPIRTQGLTWSETFKYLGIWIHRDIKKFTELNLFPVIKLMESKIKTWAPLPLSLYGRINLFKMILLPKLTYIFRQSPIMITKKVFRTLRSLEITLFWNNTQPRIALATLQLPVRQGGLAAPNLFLYFLAAQLVTAWRWASPSTQNASTTLEAQTIGSLEELKNLLYRGTKYTMKATPPMTTTVRAWNIALNLFPSPSLHCSKYSPLWHNPKLKHFSTVPDPRAWARYGIKYIADIYIEGKLMQFKEKYLLPNQMLFRYVQLRHAASYQFQSQIINTTPRGWKNMPTRLNSVSHYHYSTVT</sequence>